<dbReference type="SUPFAM" id="SSF55486">
    <property type="entry name" value="Metalloproteases ('zincins'), catalytic domain"/>
    <property type="match status" value="1"/>
</dbReference>
<proteinExistence type="predicted"/>
<comment type="caution">
    <text evidence="2">The sequence shown here is derived from an EMBL/GenBank/DDBJ whole genome shotgun (WGS) entry which is preliminary data.</text>
</comment>
<accession>K6H7J5</accession>
<name>K6H7J5_9BACT</name>
<feature type="chain" id="PRO_5003891623" evidence="1">
    <location>
        <begin position="26"/>
        <end position="408"/>
    </location>
</feature>
<dbReference type="AlphaFoldDB" id="K6H7J5"/>
<feature type="signal peptide" evidence="1">
    <location>
        <begin position="1"/>
        <end position="25"/>
    </location>
</feature>
<evidence type="ECO:0000256" key="1">
    <source>
        <dbReference type="SAM" id="SignalP"/>
    </source>
</evidence>
<dbReference type="EMBL" id="ALAO01000244">
    <property type="protein sequence ID" value="EKO38473.1"/>
    <property type="molecule type" value="Genomic_DNA"/>
</dbReference>
<dbReference type="Gene3D" id="3.40.390.10">
    <property type="entry name" value="Collagenase (Catalytic Domain)"/>
    <property type="match status" value="1"/>
</dbReference>
<evidence type="ECO:0000313" key="3">
    <source>
        <dbReference type="Proteomes" id="UP000006272"/>
    </source>
</evidence>
<protein>
    <submittedName>
        <fullName evidence="2">Uncharacterized protein</fullName>
    </submittedName>
</protein>
<keyword evidence="1" id="KW-0732">Signal</keyword>
<dbReference type="GO" id="GO:0008237">
    <property type="term" value="F:metallopeptidase activity"/>
    <property type="evidence" value="ECO:0007669"/>
    <property type="project" value="InterPro"/>
</dbReference>
<sequence length="408" mass="44239">MPISRRLRPLAFVLAWLSMWSVSMAQTDELDLPLLIPSVITPAGRDSDGDGLPDVWERHGYTVDGVFVDLPAMGANPYHKDLFVWMDYMAQPDGTSLAPSQTVIDNIKAVFANAPVANPDGTTGIAIHPLLKFQVPFAETLGSAADENKVWVDFDALKALHFPAAYAKSFRYMIWANSYDESTSSGLARDIPATDFLVTLGLWEPAGGTDWAKLGTFVHELGHCLGLTHGGSDHDNYKPNYLSVMNYFFQITGLYKNGVWGDLSQNPLLFDYQRIDTPTIDENNLNELAGLGSGVAGYGTKYYATVSGLVGEYSVADASGSIDWNKNNVYETGVVADINDDGVCSQLIAQNNWPHINYNAGGLLGSAATAAARARADAAPRPDALRHELDFATSRKIADTRGADRPAN</sequence>
<dbReference type="InterPro" id="IPR024079">
    <property type="entry name" value="MetalloPept_cat_dom_sf"/>
</dbReference>
<evidence type="ECO:0000313" key="2">
    <source>
        <dbReference type="EMBL" id="EKO38473.1"/>
    </source>
</evidence>
<dbReference type="PATRIC" id="fig|1206767.3.peg.2770"/>
<organism evidence="2 3">
    <name type="scientific">Solidesulfovibrio magneticus str. Maddingley MBC34</name>
    <dbReference type="NCBI Taxonomy" id="1206767"/>
    <lineage>
        <taxon>Bacteria</taxon>
        <taxon>Pseudomonadati</taxon>
        <taxon>Thermodesulfobacteriota</taxon>
        <taxon>Desulfovibrionia</taxon>
        <taxon>Desulfovibrionales</taxon>
        <taxon>Desulfovibrionaceae</taxon>
        <taxon>Solidesulfovibrio</taxon>
    </lineage>
</organism>
<dbReference type="Proteomes" id="UP000006272">
    <property type="component" value="Unassembled WGS sequence"/>
</dbReference>
<gene>
    <name evidence="2" type="ORF">B193_2823</name>
</gene>
<reference evidence="2 3" key="1">
    <citation type="submission" date="2012-07" db="EMBL/GenBank/DDBJ databases">
        <title>Draft genome sequence of Desulfovibrio magneticus str. Maddingley MBC34 obtained from a metagenomic sequence of a methanogenic enrichment isolated from coal-seam formation water in Victoria, Australia.</title>
        <authorList>
            <person name="Greenfield P."/>
            <person name="Hendry P."/>
            <person name="Li D."/>
            <person name="Rosewarne C.P."/>
            <person name="Tran-Dinh N."/>
            <person name="Elbourne L.D.H."/>
            <person name="Paulsen I.T."/>
            <person name="Midgley D.J."/>
        </authorList>
    </citation>
    <scope>NUCLEOTIDE SEQUENCE [LARGE SCALE GENOMIC DNA]</scope>
    <source>
        <strain evidence="3">Maddingley MBC34</strain>
    </source>
</reference>